<dbReference type="STRING" id="1392250.A0A2I2G5Q6"/>
<sequence length="258" mass="29039">MQFADGELVSNDKLLLYIDTKIISRSPEGARGKKRARTDDSGDSVIPTISERTVEAEVSAIMSLWNFQHSSPSCPVKEPPVRSEALKILLRSNLAREASRKKEEFKDRALGTLQDGYNTDQMADIIRLCWEGWEADDPKRLLPVSIESHLRTAVDFLFCHTMLLRGENIRAAQLPTRLLKSSVIFFLRIGKRLTLKIAFSFKQDDNGHDSSPARRGEKRGRVSATTTMLAERDAYIAAEEDVTGRPAAWNTVYELMAL</sequence>
<dbReference type="VEuPathDB" id="FungiDB:P170DRAFT_208275"/>
<comment type="caution">
    <text evidence="1">The sequence shown here is derived from an EMBL/GenBank/DDBJ whole genome shotgun (WGS) entry which is preliminary data.</text>
</comment>
<dbReference type="RefSeq" id="XP_024703514.1">
    <property type="nucleotide sequence ID" value="XM_024842796.1"/>
</dbReference>
<dbReference type="OrthoDB" id="4325529at2759"/>
<dbReference type="Proteomes" id="UP000234275">
    <property type="component" value="Unassembled WGS sequence"/>
</dbReference>
<dbReference type="EMBL" id="MSFO01000005">
    <property type="protein sequence ID" value="PLB48212.1"/>
    <property type="molecule type" value="Genomic_DNA"/>
</dbReference>
<keyword evidence="2" id="KW-1185">Reference proteome</keyword>
<reference evidence="1 2" key="1">
    <citation type="submission" date="2016-12" db="EMBL/GenBank/DDBJ databases">
        <title>The genomes of Aspergillus section Nigri reveals drivers in fungal speciation.</title>
        <authorList>
            <consortium name="DOE Joint Genome Institute"/>
            <person name="Vesth T.C."/>
            <person name="Nybo J."/>
            <person name="Theobald S."/>
            <person name="Brandl J."/>
            <person name="Frisvad J.C."/>
            <person name="Nielsen K.F."/>
            <person name="Lyhne E.K."/>
            <person name="Kogle M.E."/>
            <person name="Kuo A."/>
            <person name="Riley R."/>
            <person name="Clum A."/>
            <person name="Nolan M."/>
            <person name="Lipzen A."/>
            <person name="Salamov A."/>
            <person name="Henrissat B."/>
            <person name="Wiebenga A."/>
            <person name="De Vries R.P."/>
            <person name="Grigoriev I.V."/>
            <person name="Mortensen U.H."/>
            <person name="Andersen M.R."/>
            <person name="Baker S.E."/>
        </authorList>
    </citation>
    <scope>NUCLEOTIDE SEQUENCE [LARGE SCALE GENOMIC DNA]</scope>
    <source>
        <strain evidence="1 2">IBT 23096</strain>
    </source>
</reference>
<dbReference type="GeneID" id="36550494"/>
<dbReference type="AlphaFoldDB" id="A0A2I2G5Q6"/>
<evidence type="ECO:0000313" key="2">
    <source>
        <dbReference type="Proteomes" id="UP000234275"/>
    </source>
</evidence>
<gene>
    <name evidence="1" type="ORF">P170DRAFT_208275</name>
</gene>
<accession>A0A2I2G5Q6</accession>
<protein>
    <submittedName>
        <fullName evidence="1">Uncharacterized protein</fullName>
    </submittedName>
</protein>
<proteinExistence type="predicted"/>
<evidence type="ECO:0000313" key="1">
    <source>
        <dbReference type="EMBL" id="PLB48212.1"/>
    </source>
</evidence>
<organism evidence="1 2">
    <name type="scientific">Aspergillus steynii IBT 23096</name>
    <dbReference type="NCBI Taxonomy" id="1392250"/>
    <lineage>
        <taxon>Eukaryota</taxon>
        <taxon>Fungi</taxon>
        <taxon>Dikarya</taxon>
        <taxon>Ascomycota</taxon>
        <taxon>Pezizomycotina</taxon>
        <taxon>Eurotiomycetes</taxon>
        <taxon>Eurotiomycetidae</taxon>
        <taxon>Eurotiales</taxon>
        <taxon>Aspergillaceae</taxon>
        <taxon>Aspergillus</taxon>
        <taxon>Aspergillus subgen. Circumdati</taxon>
    </lineage>
</organism>
<name>A0A2I2G5Q6_9EURO</name>